<reference evidence="2" key="1">
    <citation type="journal article" date="2011" name="Nat. Biotechnol.">
        <title>The genomic sequence of the Chinese hamster ovary (CHO)-K1 cell line.</title>
        <authorList>
            <person name="Xu X."/>
            <person name="Nagarajan H."/>
            <person name="Lewis N.E."/>
            <person name="Pan S."/>
            <person name="Cai Z."/>
            <person name="Liu X."/>
            <person name="Chen W."/>
            <person name="Xie M."/>
            <person name="Wang W."/>
            <person name="Hammond S."/>
            <person name="Andersen M.R."/>
            <person name="Neff N."/>
            <person name="Passarelli B."/>
            <person name="Koh W."/>
            <person name="Fan H.C."/>
            <person name="Wang J."/>
            <person name="Gui Y."/>
            <person name="Lee K.H."/>
            <person name="Betenbaugh M.J."/>
            <person name="Quake S.R."/>
            <person name="Famili I."/>
            <person name="Palsson B.O."/>
            <person name="Wang J."/>
        </authorList>
    </citation>
    <scope>NUCLEOTIDE SEQUENCE [LARGE SCALE GENOMIC DNA]</scope>
    <source>
        <strain evidence="2">CHO K1 cell line</strain>
    </source>
</reference>
<sequence>MWGCGQASLLSPCPAEASSCAYECDLNKGALPDKLGASTAWPGPGSLEVSGSQAELLFWACFLVETCLTVLRAHLRSVLQTTFN</sequence>
<dbReference type="AlphaFoldDB" id="G3I384"/>
<dbReference type="Proteomes" id="UP000001075">
    <property type="component" value="Unassembled WGS sequence"/>
</dbReference>
<dbReference type="InParanoid" id="G3I384"/>
<gene>
    <name evidence="1" type="ORF">I79_017885</name>
</gene>
<evidence type="ECO:0000313" key="1">
    <source>
        <dbReference type="EMBL" id="EGV99129.1"/>
    </source>
</evidence>
<dbReference type="EMBL" id="JH001173">
    <property type="protein sequence ID" value="EGV99129.1"/>
    <property type="molecule type" value="Genomic_DNA"/>
</dbReference>
<organism evidence="1 2">
    <name type="scientific">Cricetulus griseus</name>
    <name type="common">Chinese hamster</name>
    <name type="synonym">Cricetulus barabensis griseus</name>
    <dbReference type="NCBI Taxonomy" id="10029"/>
    <lineage>
        <taxon>Eukaryota</taxon>
        <taxon>Metazoa</taxon>
        <taxon>Chordata</taxon>
        <taxon>Craniata</taxon>
        <taxon>Vertebrata</taxon>
        <taxon>Euteleostomi</taxon>
        <taxon>Mammalia</taxon>
        <taxon>Eutheria</taxon>
        <taxon>Euarchontoglires</taxon>
        <taxon>Glires</taxon>
        <taxon>Rodentia</taxon>
        <taxon>Myomorpha</taxon>
        <taxon>Muroidea</taxon>
        <taxon>Cricetidae</taxon>
        <taxon>Cricetinae</taxon>
        <taxon>Cricetulus</taxon>
    </lineage>
</organism>
<accession>G3I384</accession>
<evidence type="ECO:0000313" key="2">
    <source>
        <dbReference type="Proteomes" id="UP000001075"/>
    </source>
</evidence>
<proteinExistence type="predicted"/>
<protein>
    <submittedName>
        <fullName evidence="1">Uncharacterized protein</fullName>
    </submittedName>
</protein>
<name>G3I384_CRIGR</name>